<keyword evidence="9" id="KW-0539">Nucleus</keyword>
<keyword evidence="15" id="KW-1185">Reference proteome</keyword>
<keyword evidence="4 10" id="KW-0808">Transferase</keyword>
<keyword evidence="3 10" id="KW-0328">Glycosyltransferase</keyword>
<evidence type="ECO:0000256" key="9">
    <source>
        <dbReference type="ARBA" id="ARBA00023242"/>
    </source>
</evidence>
<name>A0AAD7XI77_9STRA</name>
<accession>A0AAD7XI77</accession>
<feature type="chain" id="PRO_5041918909" description="Poly [ADP-ribose] polymerase" evidence="12">
    <location>
        <begin position="23"/>
        <end position="1690"/>
    </location>
</feature>
<dbReference type="Gene3D" id="3.40.50.2300">
    <property type="match status" value="2"/>
</dbReference>
<dbReference type="InterPro" id="IPR052056">
    <property type="entry name" value="Mono-ARTD/PARP"/>
</dbReference>
<dbReference type="InterPro" id="IPR008334">
    <property type="entry name" value="5'-Nucleotdase_C"/>
</dbReference>
<dbReference type="PANTHER" id="PTHR14453">
    <property type="entry name" value="PARP/ZINC FINGER CCCH TYPE DOMAIN CONTAINING PROTEIN"/>
    <property type="match status" value="1"/>
</dbReference>
<dbReference type="GO" id="GO:0010629">
    <property type="term" value="P:negative regulation of gene expression"/>
    <property type="evidence" value="ECO:0007669"/>
    <property type="project" value="TreeGrafter"/>
</dbReference>
<dbReference type="InterPro" id="IPR001828">
    <property type="entry name" value="ANF_lig-bd_rcpt"/>
</dbReference>
<comment type="subcellular location">
    <subcellularLocation>
        <location evidence="2">Membrane</location>
    </subcellularLocation>
    <subcellularLocation>
        <location evidence="1">Nucleus</location>
    </subcellularLocation>
</comment>
<evidence type="ECO:0000256" key="3">
    <source>
        <dbReference type="ARBA" id="ARBA00022676"/>
    </source>
</evidence>
<evidence type="ECO:0000256" key="12">
    <source>
        <dbReference type="SAM" id="SignalP"/>
    </source>
</evidence>
<feature type="transmembrane region" description="Helical" evidence="11">
    <location>
        <begin position="1080"/>
        <end position="1103"/>
    </location>
</feature>
<dbReference type="GO" id="GO:0016020">
    <property type="term" value="C:membrane"/>
    <property type="evidence" value="ECO:0007669"/>
    <property type="project" value="UniProtKB-SubCell"/>
</dbReference>
<keyword evidence="6 11" id="KW-1133">Transmembrane helix</keyword>
<comment type="caution">
    <text evidence="14">The sequence shown here is derived from an EMBL/GenBank/DDBJ whole genome shotgun (WGS) entry which is preliminary data.</text>
</comment>
<dbReference type="GO" id="GO:0005634">
    <property type="term" value="C:nucleus"/>
    <property type="evidence" value="ECO:0007669"/>
    <property type="project" value="UniProtKB-SubCell"/>
</dbReference>
<dbReference type="GO" id="GO:0016787">
    <property type="term" value="F:hydrolase activity"/>
    <property type="evidence" value="ECO:0007669"/>
    <property type="project" value="InterPro"/>
</dbReference>
<keyword evidence="5 11" id="KW-0812">Transmembrane</keyword>
<dbReference type="EC" id="2.4.2.-" evidence="10"/>
<dbReference type="PROSITE" id="PS51059">
    <property type="entry name" value="PARP_CATALYTIC"/>
    <property type="match status" value="1"/>
</dbReference>
<dbReference type="Pfam" id="PF01094">
    <property type="entry name" value="ANF_receptor"/>
    <property type="match status" value="1"/>
</dbReference>
<evidence type="ECO:0000256" key="11">
    <source>
        <dbReference type="SAM" id="Phobius"/>
    </source>
</evidence>
<evidence type="ECO:0000256" key="8">
    <source>
        <dbReference type="ARBA" id="ARBA00023136"/>
    </source>
</evidence>
<dbReference type="SUPFAM" id="SSF56300">
    <property type="entry name" value="Metallo-dependent phosphatases"/>
    <property type="match status" value="1"/>
</dbReference>
<dbReference type="SUPFAM" id="SSF53822">
    <property type="entry name" value="Periplasmic binding protein-like I"/>
    <property type="match status" value="1"/>
</dbReference>
<evidence type="ECO:0000256" key="6">
    <source>
        <dbReference type="ARBA" id="ARBA00022989"/>
    </source>
</evidence>
<dbReference type="Pfam" id="PF02872">
    <property type="entry name" value="5_nucleotid_C"/>
    <property type="match status" value="1"/>
</dbReference>
<dbReference type="InterPro" id="IPR029052">
    <property type="entry name" value="Metallo-depent_PP-like"/>
</dbReference>
<evidence type="ECO:0000256" key="1">
    <source>
        <dbReference type="ARBA" id="ARBA00004123"/>
    </source>
</evidence>
<dbReference type="SUPFAM" id="SSF55816">
    <property type="entry name" value="5'-nucleotidase (syn. UDP-sugar hydrolase), C-terminal domain"/>
    <property type="match status" value="1"/>
</dbReference>
<evidence type="ECO:0000256" key="4">
    <source>
        <dbReference type="ARBA" id="ARBA00022679"/>
    </source>
</evidence>
<dbReference type="GO" id="GO:0009166">
    <property type="term" value="P:nucleotide catabolic process"/>
    <property type="evidence" value="ECO:0007669"/>
    <property type="project" value="InterPro"/>
</dbReference>
<dbReference type="SUPFAM" id="SSF56399">
    <property type="entry name" value="ADP-ribosylation"/>
    <property type="match status" value="1"/>
</dbReference>
<proteinExistence type="predicted"/>
<dbReference type="Gene3D" id="3.90.780.10">
    <property type="entry name" value="5'-Nucleotidase, C-terminal domain"/>
    <property type="match status" value="1"/>
</dbReference>
<evidence type="ECO:0000313" key="15">
    <source>
        <dbReference type="Proteomes" id="UP001230188"/>
    </source>
</evidence>
<dbReference type="GO" id="GO:0003950">
    <property type="term" value="F:NAD+ poly-ADP-ribosyltransferase activity"/>
    <property type="evidence" value="ECO:0007669"/>
    <property type="project" value="UniProtKB-UniRule"/>
</dbReference>
<evidence type="ECO:0000313" key="14">
    <source>
        <dbReference type="EMBL" id="KAJ8602476.1"/>
    </source>
</evidence>
<organism evidence="14 15">
    <name type="scientific">Chrysophaeum taylorii</name>
    <dbReference type="NCBI Taxonomy" id="2483200"/>
    <lineage>
        <taxon>Eukaryota</taxon>
        <taxon>Sar</taxon>
        <taxon>Stramenopiles</taxon>
        <taxon>Ochrophyta</taxon>
        <taxon>Pelagophyceae</taxon>
        <taxon>Pelagomonadales</taxon>
        <taxon>Pelagomonadaceae</taxon>
        <taxon>Chrysophaeum</taxon>
    </lineage>
</organism>
<protein>
    <recommendedName>
        <fullName evidence="10">Poly [ADP-ribose] polymerase</fullName>
        <shortName evidence="10">PARP</shortName>
        <ecNumber evidence="10">2.4.2.-</ecNumber>
    </recommendedName>
</protein>
<evidence type="ECO:0000259" key="13">
    <source>
        <dbReference type="PROSITE" id="PS51059"/>
    </source>
</evidence>
<dbReference type="EMBL" id="JAQMWT010000379">
    <property type="protein sequence ID" value="KAJ8602476.1"/>
    <property type="molecule type" value="Genomic_DNA"/>
</dbReference>
<dbReference type="InterPro" id="IPR012317">
    <property type="entry name" value="Poly(ADP-ribose)pol_cat_dom"/>
</dbReference>
<keyword evidence="8 11" id="KW-0472">Membrane</keyword>
<dbReference type="PANTHER" id="PTHR14453:SF67">
    <property type="entry name" value="POLY [ADP-RIBOSE] POLYMERASE"/>
    <property type="match status" value="1"/>
</dbReference>
<reference evidence="14" key="1">
    <citation type="submission" date="2023-01" db="EMBL/GenBank/DDBJ databases">
        <title>Metagenome sequencing of chrysophaentin producing Chrysophaeum taylorii.</title>
        <authorList>
            <person name="Davison J."/>
            <person name="Bewley C."/>
        </authorList>
    </citation>
    <scope>NUCLEOTIDE SEQUENCE</scope>
    <source>
        <strain evidence="14">NIES-1699</strain>
    </source>
</reference>
<dbReference type="Pfam" id="PF00644">
    <property type="entry name" value="PARP"/>
    <property type="match status" value="1"/>
</dbReference>
<evidence type="ECO:0000256" key="5">
    <source>
        <dbReference type="ARBA" id="ARBA00022692"/>
    </source>
</evidence>
<dbReference type="Proteomes" id="UP001230188">
    <property type="component" value="Unassembled WGS sequence"/>
</dbReference>
<dbReference type="Gene3D" id="3.90.228.10">
    <property type="match status" value="1"/>
</dbReference>
<keyword evidence="12" id="KW-0732">Signal</keyword>
<dbReference type="InterPro" id="IPR028082">
    <property type="entry name" value="Peripla_BP_I"/>
</dbReference>
<keyword evidence="7 10" id="KW-0520">NAD</keyword>
<evidence type="ECO:0000256" key="2">
    <source>
        <dbReference type="ARBA" id="ARBA00004370"/>
    </source>
</evidence>
<feature type="signal peptide" evidence="12">
    <location>
        <begin position="1"/>
        <end position="22"/>
    </location>
</feature>
<feature type="domain" description="PARP catalytic" evidence="13">
    <location>
        <begin position="1490"/>
        <end position="1690"/>
    </location>
</feature>
<gene>
    <name evidence="14" type="ORF">CTAYLR_001206</name>
</gene>
<evidence type="ECO:0000256" key="7">
    <source>
        <dbReference type="ARBA" id="ARBA00023027"/>
    </source>
</evidence>
<dbReference type="InterPro" id="IPR036907">
    <property type="entry name" value="5'-Nucleotdase_C_sf"/>
</dbReference>
<evidence type="ECO:0000256" key="10">
    <source>
        <dbReference type="RuleBase" id="RU362114"/>
    </source>
</evidence>
<dbReference type="Gene3D" id="3.60.21.10">
    <property type="match status" value="1"/>
</dbReference>
<dbReference type="GO" id="GO:0005737">
    <property type="term" value="C:cytoplasm"/>
    <property type="evidence" value="ECO:0007669"/>
    <property type="project" value="TreeGrafter"/>
</dbReference>
<dbReference type="GO" id="GO:0003714">
    <property type="term" value="F:transcription corepressor activity"/>
    <property type="evidence" value="ECO:0007669"/>
    <property type="project" value="TreeGrafter"/>
</dbReference>
<sequence>MGRRVWWWLGGFLSAGPATVRAEDVLSTTLVVTSRVNGAAYPVDAAGSECSVELFESSPCSCFGGAARREAAVAATFTVANRTLALDMGGYFRGSGLFYEVNEGMASAQLFASAGYAVRGLTFRDFGGGVEVLTAHLNASGVPAVMSNLVASSPLDDVTQTVWVFERVAVFSLADPTRIGDLEGVAFQSYDRALLSAYRELALTDRLAQIEIFVLLLSDGVPASDVDDLLSGSSASALDDDDDEEIDREERAIEELARQWDFDLVVIDSGDGAFFGTPRKVETARGTATIVAMPDTYRGTRAAKITYNGSAVIEAIELDCDAPAVGQNLLNALKATVDLTLETFNAGYVTDNIRGPSGVVSGGGCASPAGSDDSYCGCRVGECQIGNLAADALRWFAGSDVALVAGDSLGEDIERYHVTRAQALAMVPDLGDEIVVVRRVTGAELKRTLATSVAPLSSLGDSNATVAILQLSVGFKMTWFHNIMSGQATVAGLWENGTAVPDEALYDVAVSSRAINDDDYAAAIGIDDKTVDLVGRPAYAALVDYLATFHGEPTMALDPGVEYAAARIEQTADVHELHVAILCGDDIFFREQCDHTHHAFDLINNRHDGVYDDVLPNVRIVAHGYNIGCSNGRAYDGLVSVLRDAAPAAISFVMASCSNDVRDISSVAARKQIARDVPESPAAGNYVVVSAYSTAPSLGNETLYPYLTRLTTPESQNALAINKVAALNNWGRICVVTEDSLYSTELTQIFIDNFVASEPFVESDNSNVVLGQGQCIGTACDLQARDPATGTPVGITFSLQDFNDGVLDAAAVIDAVVDSGAKIVFVSTLQGMQHAIYKASYQQDANHGVGFAWIAGFPTEEALRDPETGQADSDAIIGAQGEIGFQERRATYNSSRVTQNYLDAWAEVSSSDGCADAAMCCADRNRTTYCDLDDNGATAAEYSLLFADAAHLYVLALDSVGGLPDAGASDIDPDLVYRAMLETEFDGASGRVVLDPASGDRENYLDFLNLVITSPRRRLDVELQSDIAKLVEVGEFDSVEDELVVDSDIIYPGPTETVPLDRDDAPEIVSNKKASGNPTMFFIATLALTGVIVVLSCALVAIYRRYTRRGTIPVGDVDKLYLIKQAFDPNTGALLPLPKNSDFDEYDDGERELLDAASSNPLAITYTVDAWYWLADDDVETDENTEIDLDNPNEDNRDDNRWKLFGNEEQATIAHAWRVYLSVVQKTGEMDRNVDASPAVTSSKSLVGGEVNKVKLDIDGVEYLILFAGDASRTHFTQINVKTEHRQKVLRSPRAWSTPMCWYFEEEKRKVDAGWVPEINFTIPPIPNTRWRAYCDRAQPVLSAAYAKWLVGAGGAKVCLNDEWERTSQFDSFTTYRVDFRKKKQVKFESDHARNVKVTFAFPAAPDLVDTETARLPEGVEAAECLPVIIDDVVALKSTIADGNWGRAVIVSDETRRTATGNREGFLPLACAARLVDKSLDFKGLGTFRQPLSWVRGNGEPVQRVGVDPLSDEWRAVARGFACDDYDVVSIVRIQDVFKWQQYGVAVSQVQHHFPALEGSYIFGAQLYSSLERAPVYHGTSKENVDKIIRGGFKPGFASPDSRYGRGAYFAVAARRALFAQWAKPDEDGNQHVFVCRIVSGRYRQGNRADRDAGDDYDTTVDDHHNPQVFVTYDVQQAYPLYYVQAKLNP</sequence>